<accession>A0ABT0GGR3</accession>
<gene>
    <name evidence="2" type="ORF">M0G41_08075</name>
</gene>
<sequence length="332" mass="37293">MRWTDLFRAALLCLLCSQALAGPKPSFLLTADAWINLHHFLYHSARHALEPPARGNRLPPRSVDAAAELDDEEARIWRKALDVYARAARRDLLFDGRMRNFTQAVAAGEAGQAGASDEAGLFTALREAMLVYRRHWWPEHEQCARRRIEELEPKLARYGVQMRQRMESRYGAEWPRDGILVALTPYADERGAYTTSGGAVGNLIVFSCEDPRYVDMAGFEMLFHEAGHAEPFSTRIGRASQQAAERHGVAEGRLWHHYLFHATAAALRELVGDGYRSYADAQGLWRRPSTARLPAWFEAAWTRQPELDALFDHVHARRAAAAAEEGPPPGGP</sequence>
<feature type="chain" id="PRO_5046387999" description="DUF4932 domain-containing protein" evidence="1">
    <location>
        <begin position="22"/>
        <end position="332"/>
    </location>
</feature>
<comment type="caution">
    <text evidence="2">The sequence shown here is derived from an EMBL/GenBank/DDBJ whole genome shotgun (WGS) entry which is preliminary data.</text>
</comment>
<keyword evidence="1" id="KW-0732">Signal</keyword>
<name>A0ABT0GGR3_9GAMM</name>
<proteinExistence type="predicted"/>
<dbReference type="Proteomes" id="UP001431449">
    <property type="component" value="Unassembled WGS sequence"/>
</dbReference>
<evidence type="ECO:0008006" key="4">
    <source>
        <dbReference type="Google" id="ProtNLM"/>
    </source>
</evidence>
<feature type="signal peptide" evidence="1">
    <location>
        <begin position="1"/>
        <end position="21"/>
    </location>
</feature>
<evidence type="ECO:0000313" key="3">
    <source>
        <dbReference type="Proteomes" id="UP001431449"/>
    </source>
</evidence>
<evidence type="ECO:0000313" key="2">
    <source>
        <dbReference type="EMBL" id="MCK7593623.1"/>
    </source>
</evidence>
<evidence type="ECO:0000256" key="1">
    <source>
        <dbReference type="SAM" id="SignalP"/>
    </source>
</evidence>
<dbReference type="RefSeq" id="WP_248207487.1">
    <property type="nucleotide sequence ID" value="NZ_JALNMH010000006.1"/>
</dbReference>
<protein>
    <recommendedName>
        <fullName evidence="4">DUF4932 domain-containing protein</fullName>
    </recommendedName>
</protein>
<organism evidence="2 3">
    <name type="scientific">Pseudomarimonas salicorniae</name>
    <dbReference type="NCBI Taxonomy" id="2933270"/>
    <lineage>
        <taxon>Bacteria</taxon>
        <taxon>Pseudomonadati</taxon>
        <taxon>Pseudomonadota</taxon>
        <taxon>Gammaproteobacteria</taxon>
        <taxon>Lysobacterales</taxon>
        <taxon>Lysobacteraceae</taxon>
        <taxon>Pseudomarimonas</taxon>
    </lineage>
</organism>
<keyword evidence="3" id="KW-1185">Reference proteome</keyword>
<reference evidence="2" key="1">
    <citation type="submission" date="2022-04" db="EMBL/GenBank/DDBJ databases">
        <title>Lysobacter sp. CAU 1642 isolated from sea sand.</title>
        <authorList>
            <person name="Kim W."/>
        </authorList>
    </citation>
    <scope>NUCLEOTIDE SEQUENCE</scope>
    <source>
        <strain evidence="2">CAU 1642</strain>
    </source>
</reference>
<dbReference type="EMBL" id="JALNMH010000006">
    <property type="protein sequence ID" value="MCK7593623.1"/>
    <property type="molecule type" value="Genomic_DNA"/>
</dbReference>